<feature type="region of interest" description="Disordered" evidence="3">
    <location>
        <begin position="1"/>
        <end position="24"/>
    </location>
</feature>
<dbReference type="EMBL" id="JAATVY010000042">
    <property type="protein sequence ID" value="NJC74004.1"/>
    <property type="molecule type" value="Genomic_DNA"/>
</dbReference>
<accession>A0ABX0Y9V7</accession>
<evidence type="ECO:0000256" key="1">
    <source>
        <dbReference type="ARBA" id="ARBA00007039"/>
    </source>
</evidence>
<comment type="similarity">
    <text evidence="1 2">Belongs to the peptidase S14 family.</text>
</comment>
<evidence type="ECO:0000313" key="4">
    <source>
        <dbReference type="EMBL" id="NJC74004.1"/>
    </source>
</evidence>
<keyword evidence="4" id="KW-0378">Hydrolase</keyword>
<dbReference type="Pfam" id="PF00574">
    <property type="entry name" value="CLP_protease"/>
    <property type="match status" value="1"/>
</dbReference>
<sequence length="207" mass="21598">MDARTPDQPPGRWNVPPGRPVPAPTVDPGVAPWLAERMFTQRIVLVQGPVDAAAANRVAATLLTLDALGAEPVRLHLNAPRGELSAVFALVDALDVMRAPVHATALGEVGGAAIGVYAAARRRLAYPHSRFRLAEPGSDGVTGTADEVAAAAGHYLSALEDLVVRVAQVTGQPRSRVEDDFSAGRILGAAAAREYGLVDEIVAPPAR</sequence>
<dbReference type="Proteomes" id="UP000722989">
    <property type="component" value="Unassembled WGS sequence"/>
</dbReference>
<protein>
    <recommendedName>
        <fullName evidence="2">ATP-dependent Clp protease proteolytic subunit</fullName>
    </recommendedName>
</protein>
<dbReference type="PANTHER" id="PTHR10381:SF11">
    <property type="entry name" value="ATP-DEPENDENT CLP PROTEASE PROTEOLYTIC SUBUNIT, MITOCHONDRIAL"/>
    <property type="match status" value="1"/>
</dbReference>
<dbReference type="InterPro" id="IPR001907">
    <property type="entry name" value="ClpP"/>
</dbReference>
<keyword evidence="5" id="KW-1185">Reference proteome</keyword>
<dbReference type="RefSeq" id="WP_167928909.1">
    <property type="nucleotide sequence ID" value="NZ_JAATVY010000042.1"/>
</dbReference>
<dbReference type="InterPro" id="IPR023562">
    <property type="entry name" value="ClpP/TepA"/>
</dbReference>
<comment type="caution">
    <text evidence="4">The sequence shown here is derived from an EMBL/GenBank/DDBJ whole genome shotgun (WGS) entry which is preliminary data.</text>
</comment>
<dbReference type="GO" id="GO:0008233">
    <property type="term" value="F:peptidase activity"/>
    <property type="evidence" value="ECO:0007669"/>
    <property type="project" value="UniProtKB-KW"/>
</dbReference>
<dbReference type="PRINTS" id="PR00127">
    <property type="entry name" value="CLPPROTEASEP"/>
</dbReference>
<evidence type="ECO:0000313" key="5">
    <source>
        <dbReference type="Proteomes" id="UP000722989"/>
    </source>
</evidence>
<dbReference type="Gene3D" id="3.90.226.10">
    <property type="entry name" value="2-enoyl-CoA Hydratase, Chain A, domain 1"/>
    <property type="match status" value="1"/>
</dbReference>
<name>A0ABX0Y9V7_9ACTN</name>
<reference evidence="4 5" key="1">
    <citation type="submission" date="2020-03" db="EMBL/GenBank/DDBJ databases">
        <title>WGS of the type strain of Planosporangium spp.</title>
        <authorList>
            <person name="Thawai C."/>
        </authorList>
    </citation>
    <scope>NUCLEOTIDE SEQUENCE [LARGE SCALE GENOMIC DNA]</scope>
    <source>
        <strain evidence="4 5">TBRC 5610</strain>
    </source>
</reference>
<keyword evidence="4" id="KW-0645">Protease</keyword>
<evidence type="ECO:0000256" key="3">
    <source>
        <dbReference type="SAM" id="MobiDB-lite"/>
    </source>
</evidence>
<dbReference type="SUPFAM" id="SSF52096">
    <property type="entry name" value="ClpP/crotonase"/>
    <property type="match status" value="1"/>
</dbReference>
<dbReference type="GO" id="GO:0006508">
    <property type="term" value="P:proteolysis"/>
    <property type="evidence" value="ECO:0007669"/>
    <property type="project" value="UniProtKB-KW"/>
</dbReference>
<dbReference type="InterPro" id="IPR029045">
    <property type="entry name" value="ClpP/crotonase-like_dom_sf"/>
</dbReference>
<gene>
    <name evidence="4" type="ORF">HC031_30460</name>
</gene>
<dbReference type="PANTHER" id="PTHR10381">
    <property type="entry name" value="ATP-DEPENDENT CLP PROTEASE PROTEOLYTIC SUBUNIT"/>
    <property type="match status" value="1"/>
</dbReference>
<evidence type="ECO:0000256" key="2">
    <source>
        <dbReference type="RuleBase" id="RU003567"/>
    </source>
</evidence>
<organism evidence="4 5">
    <name type="scientific">Planosporangium thailandense</name>
    <dbReference type="NCBI Taxonomy" id="765197"/>
    <lineage>
        <taxon>Bacteria</taxon>
        <taxon>Bacillati</taxon>
        <taxon>Actinomycetota</taxon>
        <taxon>Actinomycetes</taxon>
        <taxon>Micromonosporales</taxon>
        <taxon>Micromonosporaceae</taxon>
        <taxon>Planosporangium</taxon>
    </lineage>
</organism>
<proteinExistence type="inferred from homology"/>